<keyword evidence="16" id="KW-1071">Ligand-gated ion channel</keyword>
<dbReference type="InterPro" id="IPR006029">
    <property type="entry name" value="Neurotrans-gated_channel_TM"/>
</dbReference>
<dbReference type="Pfam" id="PF02932">
    <property type="entry name" value="Neur_chan_memb"/>
    <property type="match status" value="1"/>
</dbReference>
<keyword evidence="15" id="KW-0628">Postsynaptic cell membrane</keyword>
<dbReference type="NCBIfam" id="TIGR00860">
    <property type="entry name" value="LIC"/>
    <property type="match status" value="1"/>
</dbReference>
<evidence type="ECO:0000256" key="20">
    <source>
        <dbReference type="RuleBase" id="RU000687"/>
    </source>
</evidence>
<feature type="transmembrane region" description="Helical" evidence="20">
    <location>
        <begin position="701"/>
        <end position="719"/>
    </location>
</feature>
<dbReference type="PANTHER" id="PTHR18945">
    <property type="entry name" value="NEUROTRANSMITTER GATED ION CHANNEL"/>
    <property type="match status" value="1"/>
</dbReference>
<comment type="caution">
    <text evidence="24">The sequence shown here is derived from an EMBL/GenBank/DDBJ whole genome shotgun (WGS) entry which is preliminary data.</text>
</comment>
<dbReference type="CDD" id="cd19049">
    <property type="entry name" value="LGIC_TM_anion"/>
    <property type="match status" value="1"/>
</dbReference>
<evidence type="ECO:0000256" key="14">
    <source>
        <dbReference type="ARBA" id="ARBA00023214"/>
    </source>
</evidence>
<dbReference type="Gene3D" id="1.20.58.390">
    <property type="entry name" value="Neurotransmitter-gated ion-channel transmembrane domain"/>
    <property type="match status" value="1"/>
</dbReference>
<evidence type="ECO:0000256" key="4">
    <source>
        <dbReference type="ARBA" id="ARBA00022692"/>
    </source>
</evidence>
<dbReference type="Gene3D" id="2.40.300.10">
    <property type="entry name" value="Head decoration protein D"/>
    <property type="match status" value="1"/>
</dbReference>
<accession>A0AAU9WRN1</accession>
<keyword evidence="3" id="KW-1003">Cell membrane</keyword>
<evidence type="ECO:0000256" key="5">
    <source>
        <dbReference type="ARBA" id="ARBA00022729"/>
    </source>
</evidence>
<evidence type="ECO:0000256" key="3">
    <source>
        <dbReference type="ARBA" id="ARBA00022475"/>
    </source>
</evidence>
<keyword evidence="14" id="KW-0868">Chloride</keyword>
<dbReference type="InterPro" id="IPR018000">
    <property type="entry name" value="Neurotransmitter_ion_chnl_CS"/>
</dbReference>
<evidence type="ECO:0000256" key="6">
    <source>
        <dbReference type="ARBA" id="ARBA00022989"/>
    </source>
</evidence>
<evidence type="ECO:0000313" key="25">
    <source>
        <dbReference type="Proteomes" id="UP001159428"/>
    </source>
</evidence>
<keyword evidence="7" id="KW-0770">Synapse</keyword>
<feature type="region of interest" description="Disordered" evidence="21">
    <location>
        <begin position="60"/>
        <end position="82"/>
    </location>
</feature>
<dbReference type="GO" id="GO:0005230">
    <property type="term" value="F:extracellular ligand-gated monoatomic ion channel activity"/>
    <property type="evidence" value="ECO:0007669"/>
    <property type="project" value="InterPro"/>
</dbReference>
<feature type="domain" description="Neurotransmitter-gated ion-channel ligand-binding" evidence="22">
    <location>
        <begin position="756"/>
        <end position="962"/>
    </location>
</feature>
<dbReference type="FunFam" id="2.70.170.10:FF:000021">
    <property type="entry name" value="Gamma-aminobutyric acid receptor isoform 3b"/>
    <property type="match status" value="1"/>
</dbReference>
<evidence type="ECO:0000256" key="17">
    <source>
        <dbReference type="ARBA" id="ARBA00023303"/>
    </source>
</evidence>
<feature type="transmembrane region" description="Helical" evidence="20">
    <location>
        <begin position="963"/>
        <end position="984"/>
    </location>
</feature>
<evidence type="ECO:0000256" key="21">
    <source>
        <dbReference type="SAM" id="MobiDB-lite"/>
    </source>
</evidence>
<dbReference type="Gene3D" id="2.70.170.10">
    <property type="entry name" value="Neurotransmitter-gated ion-channel ligand-binding domain"/>
    <property type="match status" value="1"/>
</dbReference>
<feature type="transmembrane region" description="Helical" evidence="20">
    <location>
        <begin position="1062"/>
        <end position="1083"/>
    </location>
</feature>
<organism evidence="24 25">
    <name type="scientific">Pocillopora meandrina</name>
    <dbReference type="NCBI Taxonomy" id="46732"/>
    <lineage>
        <taxon>Eukaryota</taxon>
        <taxon>Metazoa</taxon>
        <taxon>Cnidaria</taxon>
        <taxon>Anthozoa</taxon>
        <taxon>Hexacorallia</taxon>
        <taxon>Scleractinia</taxon>
        <taxon>Astrocoeniina</taxon>
        <taxon>Pocilloporidae</taxon>
        <taxon>Pocillopora</taxon>
    </lineage>
</organism>
<evidence type="ECO:0000256" key="12">
    <source>
        <dbReference type="ARBA" id="ARBA00023173"/>
    </source>
</evidence>
<evidence type="ECO:0000256" key="1">
    <source>
        <dbReference type="ARBA" id="ARBA00010180"/>
    </source>
</evidence>
<evidence type="ECO:0000256" key="10">
    <source>
        <dbReference type="ARBA" id="ARBA00023157"/>
    </source>
</evidence>
<keyword evidence="8 20" id="KW-0406">Ion transport</keyword>
<dbReference type="GO" id="GO:0004888">
    <property type="term" value="F:transmembrane signaling receptor activity"/>
    <property type="evidence" value="ECO:0007669"/>
    <property type="project" value="InterPro"/>
</dbReference>
<proteinExistence type="inferred from homology"/>
<dbReference type="InterPro" id="IPR006201">
    <property type="entry name" value="Neur_channel"/>
</dbReference>
<dbReference type="CDD" id="cd18990">
    <property type="entry name" value="LGIC_ECD_GABAAR"/>
    <property type="match status" value="1"/>
</dbReference>
<dbReference type="SUPFAM" id="SSF90112">
    <property type="entry name" value="Neurotransmitter-gated ion-channel transmembrane pore"/>
    <property type="match status" value="1"/>
</dbReference>
<name>A0AAU9WRN1_9CNID</name>
<evidence type="ECO:0000256" key="19">
    <source>
        <dbReference type="ARBA" id="ARBA00071250"/>
    </source>
</evidence>
<protein>
    <recommendedName>
        <fullName evidence="19">Gamma-aminobutyric acid receptor subunit beta</fullName>
    </recommendedName>
</protein>
<dbReference type="PROSITE" id="PS00236">
    <property type="entry name" value="NEUROTR_ION_CHANNEL"/>
    <property type="match status" value="1"/>
</dbReference>
<evidence type="ECO:0000259" key="23">
    <source>
        <dbReference type="Pfam" id="PF02932"/>
    </source>
</evidence>
<sequence length="1198" mass="135691">MSNSSNQPAYQRFDTAEILAEFLDSPSDHHNLVTTDSSPVVSPNFLSQLVMHNEPQYLNPLQPGCPSPPDSERTNTPSPFATHTVQTHDTLPDGNFVCEPLIPSAGPSGADLRAPCQYQTFSLPRDREGGTNFGRYSDRRVQVTHAHCNEANIKILNPRAEYDKVQRKHGHRGKFSEQRVAKGKVEMEIDTQLPLRQLEVYVLRDFEAEKKLFAKDPKAYGVGEILFPEKDVQEINTPGQNPKYVCKIDLDSVYKTEDGKEIYRLEKTRGLEYNRFHLKVFLELNNGQRLVLFPYEFVLKSSKTVKVPREPQSVLSPQTACSLTSHRQVPPDSRYESFICQQIEADIAKIKDLEVEQIKTANHDIAYYVKRQNESPFEEGDVVGFFERKTGGTVIDFLTSDNAHEARLAGVISRSAYLVGNTGQYDEEEDDADLVCIIGQIKVKVIGEVRPGQLVYACPSNKFPGVAIATPEQGDDRRTLIGYAMGGSSGPGVSKVDCIVSLVLSIGVQEQLRALDQMRLSIEEVRENLYTSIDTVGFRIARMQRGWRGLWKKLLAVTVFLAIASVVCALMLAPSSPYVKAKCRANSIKGHTLTFKFYPKDSDDEVIVKGLEFRWEKLKKKLSLRFDKINRTEEYRYFLNKIRCETGGIRSVASWLDPSPVEPKVNVLAVNPDCKEVFYHSRKDGKWQHMGVSFTTRKGTVVIWFLIITFFHGLLTRSVPGAGLKRLPRSFNSTLTGSSKRKATRFPDGSYAKVSHIIGKRLKHYDKNVRPNDTGPPVEVLIEFKLMAFGKIREEDMDYTIDIFFRQWWKDPRLAHGQDKVFNAALDPSKLGKGIWTPDTYFRNVKNSNYHSVSRDNMRLRISKDGSIYYSARITLTALCDMDLRLFPLDTQNCDLVIESYAYTVDDVIYNWNNRGSKAIEVFAAELAQFDMLQIVTSKKANTNSKGSFDSLKATFTLKRRTTYFIFQHFIPSAFLVFLSWLSFWIDRHAVPARVSLVITCILSTMFLFGSVNNSLPRISYLKAVDYYLISSLTFIVCCMVEYVCVLNFTDKAASFLLRSQSLAPVSVISCLIFVEMSIYFLLSAKELNLPANPIVSPPTPNPTNSIAEMMDQQTFNCNKDRPLNGVAGGLSLRKGVFLHENLSASRKKTPSASNAFLDGLPTKQLPPHYIDQYARKIFPLLYGLFNIVYWSYYLPRR</sequence>
<dbReference type="AlphaFoldDB" id="A0AAU9WRN1"/>
<dbReference type="InterPro" id="IPR038050">
    <property type="entry name" value="Neuro_actylchol_rec"/>
</dbReference>
<keyword evidence="10" id="KW-1015">Disulfide bond</keyword>
<keyword evidence="2 20" id="KW-0813">Transport</keyword>
<evidence type="ECO:0000256" key="2">
    <source>
        <dbReference type="ARBA" id="ARBA00022448"/>
    </source>
</evidence>
<keyword evidence="25" id="KW-1185">Reference proteome</keyword>
<dbReference type="Pfam" id="PF02931">
    <property type="entry name" value="Neur_chan_LBD"/>
    <property type="match status" value="1"/>
</dbReference>
<keyword evidence="17 20" id="KW-0407">Ion channel</keyword>
<dbReference type="GO" id="GO:0045211">
    <property type="term" value="C:postsynaptic membrane"/>
    <property type="evidence" value="ECO:0007669"/>
    <property type="project" value="UniProtKB-SubCell"/>
</dbReference>
<evidence type="ECO:0000256" key="13">
    <source>
        <dbReference type="ARBA" id="ARBA00023180"/>
    </source>
</evidence>
<dbReference type="InterPro" id="IPR036719">
    <property type="entry name" value="Neuro-gated_channel_TM_sf"/>
</dbReference>
<keyword evidence="4 20" id="KW-0812">Transmembrane</keyword>
<feature type="domain" description="Neurotransmitter-gated ion-channel transmembrane" evidence="23">
    <location>
        <begin position="971"/>
        <end position="1053"/>
    </location>
</feature>
<feature type="transmembrane region" description="Helical" evidence="20">
    <location>
        <begin position="1178"/>
        <end position="1195"/>
    </location>
</feature>
<evidence type="ECO:0000256" key="9">
    <source>
        <dbReference type="ARBA" id="ARBA00023136"/>
    </source>
</evidence>
<evidence type="ECO:0000256" key="8">
    <source>
        <dbReference type="ARBA" id="ARBA00023065"/>
    </source>
</evidence>
<evidence type="ECO:0000256" key="18">
    <source>
        <dbReference type="ARBA" id="ARBA00034104"/>
    </source>
</evidence>
<comment type="caution">
    <text evidence="20">Lacks conserved residue(s) required for the propagation of feature annotation.</text>
</comment>
<dbReference type="InterPro" id="IPR006202">
    <property type="entry name" value="Neur_chan_lig-bd"/>
</dbReference>
<dbReference type="GO" id="GO:0034707">
    <property type="term" value="C:chloride channel complex"/>
    <property type="evidence" value="ECO:0007669"/>
    <property type="project" value="UniProtKB-KW"/>
</dbReference>
<reference evidence="24 25" key="1">
    <citation type="submission" date="2022-05" db="EMBL/GenBank/DDBJ databases">
        <authorList>
            <consortium name="Genoscope - CEA"/>
            <person name="William W."/>
        </authorList>
    </citation>
    <scope>NUCLEOTIDE SEQUENCE [LARGE SCALE GENOMIC DNA]</scope>
</reference>
<dbReference type="InterPro" id="IPR036734">
    <property type="entry name" value="Neur_chan_lig-bd_sf"/>
</dbReference>
<evidence type="ECO:0000259" key="22">
    <source>
        <dbReference type="Pfam" id="PF02931"/>
    </source>
</evidence>
<dbReference type="EMBL" id="CALNXJ010000019">
    <property type="protein sequence ID" value="CAH3123286.1"/>
    <property type="molecule type" value="Genomic_DNA"/>
</dbReference>
<feature type="transmembrane region" description="Helical" evidence="20">
    <location>
        <begin position="996"/>
        <end position="1016"/>
    </location>
</feature>
<evidence type="ECO:0000256" key="16">
    <source>
        <dbReference type="ARBA" id="ARBA00023286"/>
    </source>
</evidence>
<evidence type="ECO:0000256" key="15">
    <source>
        <dbReference type="ARBA" id="ARBA00023257"/>
    </source>
</evidence>
<keyword evidence="11" id="KW-0675">Receptor</keyword>
<evidence type="ECO:0000256" key="11">
    <source>
        <dbReference type="ARBA" id="ARBA00023170"/>
    </source>
</evidence>
<comment type="subcellular location">
    <subcellularLocation>
        <location evidence="18">Postsynaptic cell membrane</location>
        <topology evidence="18">Multi-pass membrane protein</topology>
    </subcellularLocation>
</comment>
<evidence type="ECO:0000256" key="7">
    <source>
        <dbReference type="ARBA" id="ARBA00023018"/>
    </source>
</evidence>
<keyword evidence="13" id="KW-0325">Glycoprotein</keyword>
<keyword evidence="9 20" id="KW-0472">Membrane</keyword>
<dbReference type="SUPFAM" id="SSF63712">
    <property type="entry name" value="Nicotinic receptor ligand binding domain-like"/>
    <property type="match status" value="1"/>
</dbReference>
<dbReference type="GO" id="GO:0005254">
    <property type="term" value="F:chloride channel activity"/>
    <property type="evidence" value="ECO:0007669"/>
    <property type="project" value="UniProtKB-KW"/>
</dbReference>
<dbReference type="PRINTS" id="PR00252">
    <property type="entry name" value="NRIONCHANNEL"/>
</dbReference>
<dbReference type="PRINTS" id="PR00253">
    <property type="entry name" value="GABAARECEPTR"/>
</dbReference>
<feature type="transmembrane region" description="Helical" evidence="20">
    <location>
        <begin position="1028"/>
        <end position="1050"/>
    </location>
</feature>
<keyword evidence="6 20" id="KW-1133">Transmembrane helix</keyword>
<keyword evidence="12" id="KW-0869">Chloride channel</keyword>
<evidence type="ECO:0000313" key="24">
    <source>
        <dbReference type="EMBL" id="CAH3123286.1"/>
    </source>
</evidence>
<comment type="similarity">
    <text evidence="1">Belongs to the ligand-gated ion channel (TC 1.A.9) family. Gamma-aminobutyric acid receptor (TC 1.A.9.5) subfamily.</text>
</comment>
<dbReference type="InterPro" id="IPR006028">
    <property type="entry name" value="GABAA/Glycine_rcpt"/>
</dbReference>
<dbReference type="Proteomes" id="UP001159428">
    <property type="component" value="Unassembled WGS sequence"/>
</dbReference>
<gene>
    <name evidence="24" type="ORF">PMEA_00009560</name>
</gene>
<feature type="transmembrane region" description="Helical" evidence="20">
    <location>
        <begin position="554"/>
        <end position="573"/>
    </location>
</feature>
<keyword evidence="5" id="KW-0732">Signal</keyword>